<accession>A0A640TDB4</accession>
<protein>
    <submittedName>
        <fullName evidence="2">Uncharacterized protein</fullName>
    </submittedName>
</protein>
<comment type="caution">
    <text evidence="2">The sequence shown here is derived from an EMBL/GenBank/DDBJ whole genome shotgun (WGS) entry which is preliminary data.</text>
</comment>
<evidence type="ECO:0000313" key="2">
    <source>
        <dbReference type="EMBL" id="GFE20491.1"/>
    </source>
</evidence>
<evidence type="ECO:0000256" key="1">
    <source>
        <dbReference type="SAM" id="MobiDB-lite"/>
    </source>
</evidence>
<proteinExistence type="predicted"/>
<reference evidence="2 3" key="1">
    <citation type="submission" date="2019-12" db="EMBL/GenBank/DDBJ databases">
        <title>Whole genome shotgun sequence of Streptomyces libani subsp. libani NBRC 13452.</title>
        <authorList>
            <person name="Ichikawa N."/>
            <person name="Kimura A."/>
            <person name="Kitahashi Y."/>
            <person name="Komaki H."/>
            <person name="Tamura T."/>
        </authorList>
    </citation>
    <scope>NUCLEOTIDE SEQUENCE [LARGE SCALE GENOMIC DNA]</scope>
    <source>
        <strain evidence="2 3">NBRC 13452</strain>
    </source>
</reference>
<sequence length="62" mass="6303">MERSAASPAGGAPYDLSRVSSRDATANGPTYGPADGLTYGHPARPAHDDARPGTARPAPDRA</sequence>
<feature type="compositionally biased region" description="Polar residues" evidence="1">
    <location>
        <begin position="18"/>
        <end position="28"/>
    </location>
</feature>
<evidence type="ECO:0000313" key="3">
    <source>
        <dbReference type="Proteomes" id="UP000429552"/>
    </source>
</evidence>
<feature type="region of interest" description="Disordered" evidence="1">
    <location>
        <begin position="1"/>
        <end position="62"/>
    </location>
</feature>
<dbReference type="Proteomes" id="UP000429552">
    <property type="component" value="Unassembled WGS sequence"/>
</dbReference>
<dbReference type="EMBL" id="BLIP01000001">
    <property type="protein sequence ID" value="GFE20491.1"/>
    <property type="molecule type" value="Genomic_DNA"/>
</dbReference>
<name>A0A640TDB4_STRNI</name>
<organism evidence="2 3">
    <name type="scientific">Streptomyces nigrescens</name>
    <dbReference type="NCBI Taxonomy" id="1920"/>
    <lineage>
        <taxon>Bacteria</taxon>
        <taxon>Bacillati</taxon>
        <taxon>Actinomycetota</taxon>
        <taxon>Actinomycetes</taxon>
        <taxon>Kitasatosporales</taxon>
        <taxon>Streptomycetaceae</taxon>
        <taxon>Streptomyces</taxon>
    </lineage>
</organism>
<gene>
    <name evidence="2" type="ORF">Sliba_09440</name>
</gene>
<dbReference type="AlphaFoldDB" id="A0A640TDB4"/>